<dbReference type="EC" id="2.7.7.101" evidence="12"/>
<dbReference type="Gene3D" id="3.40.1360.10">
    <property type="match status" value="1"/>
</dbReference>
<evidence type="ECO:0000256" key="12">
    <source>
        <dbReference type="HAMAP-Rule" id="MF_00974"/>
    </source>
</evidence>
<dbReference type="InterPro" id="IPR006295">
    <property type="entry name" value="DNA_primase_DnaG"/>
</dbReference>
<evidence type="ECO:0000256" key="1">
    <source>
        <dbReference type="ARBA" id="ARBA00022478"/>
    </source>
</evidence>
<evidence type="ECO:0000256" key="9">
    <source>
        <dbReference type="ARBA" id="ARBA00022842"/>
    </source>
</evidence>
<dbReference type="Pfam" id="PF13155">
    <property type="entry name" value="Toprim_2"/>
    <property type="match status" value="1"/>
</dbReference>
<feature type="coiled-coil region" evidence="15">
    <location>
        <begin position="556"/>
        <end position="583"/>
    </location>
</feature>
<dbReference type="InterPro" id="IPR002694">
    <property type="entry name" value="Znf_CHC2"/>
</dbReference>
<dbReference type="InterPro" id="IPR006171">
    <property type="entry name" value="TOPRIM_dom"/>
</dbReference>
<keyword evidence="2 12" id="KW-0639">Primosome</keyword>
<keyword evidence="3 12" id="KW-0808">Transferase</keyword>
<evidence type="ECO:0000256" key="4">
    <source>
        <dbReference type="ARBA" id="ARBA00022695"/>
    </source>
</evidence>
<comment type="domain">
    <text evidence="12">Contains an N-terminal zinc-binding domain, a central core domain that contains the primase activity, and a C-terminal DnaB-binding domain.</text>
</comment>
<evidence type="ECO:0000256" key="7">
    <source>
        <dbReference type="ARBA" id="ARBA00022771"/>
    </source>
</evidence>
<dbReference type="Pfam" id="PF10410">
    <property type="entry name" value="DnaB_bind"/>
    <property type="match status" value="1"/>
</dbReference>
<comment type="cofactor">
    <cofactor evidence="12 13 14">
        <name>Zn(2+)</name>
        <dbReference type="ChEBI" id="CHEBI:29105"/>
    </cofactor>
    <text evidence="12 13 14">Binds 1 zinc ion per monomer.</text>
</comment>
<dbReference type="HAMAP" id="MF_00974">
    <property type="entry name" value="DNA_primase_DnaG"/>
    <property type="match status" value="1"/>
</dbReference>
<evidence type="ECO:0000256" key="8">
    <source>
        <dbReference type="ARBA" id="ARBA00022833"/>
    </source>
</evidence>
<evidence type="ECO:0000256" key="11">
    <source>
        <dbReference type="ARBA" id="ARBA00023163"/>
    </source>
</evidence>
<feature type="zinc finger region" description="CHC2-type" evidence="12 14">
    <location>
        <begin position="34"/>
        <end position="58"/>
    </location>
</feature>
<dbReference type="InterPro" id="IPR013264">
    <property type="entry name" value="DNAG_N"/>
</dbReference>
<evidence type="ECO:0000256" key="5">
    <source>
        <dbReference type="ARBA" id="ARBA00022705"/>
    </source>
</evidence>
<dbReference type="GO" id="GO:0008270">
    <property type="term" value="F:zinc ion binding"/>
    <property type="evidence" value="ECO:0007669"/>
    <property type="project" value="UniProtKB-UniRule"/>
</dbReference>
<dbReference type="SUPFAM" id="SSF57783">
    <property type="entry name" value="Zinc beta-ribbon"/>
    <property type="match status" value="1"/>
</dbReference>
<dbReference type="InterPro" id="IPR019475">
    <property type="entry name" value="DNA_primase_DnaB-bd"/>
</dbReference>
<evidence type="ECO:0000259" key="16">
    <source>
        <dbReference type="PROSITE" id="PS50880"/>
    </source>
</evidence>
<keyword evidence="8 12" id="KW-0862">Zinc</keyword>
<dbReference type="GO" id="GO:0003899">
    <property type="term" value="F:DNA-directed RNA polymerase activity"/>
    <property type="evidence" value="ECO:0007669"/>
    <property type="project" value="UniProtKB-UniRule"/>
</dbReference>
<dbReference type="GO" id="GO:0000428">
    <property type="term" value="C:DNA-directed RNA polymerase complex"/>
    <property type="evidence" value="ECO:0007669"/>
    <property type="project" value="UniProtKB-KW"/>
</dbReference>
<dbReference type="SMART" id="SM00400">
    <property type="entry name" value="ZnF_CHCC"/>
    <property type="match status" value="1"/>
</dbReference>
<evidence type="ECO:0000256" key="13">
    <source>
        <dbReference type="PIRNR" id="PIRNR002811"/>
    </source>
</evidence>
<evidence type="ECO:0000313" key="18">
    <source>
        <dbReference type="Proteomes" id="UP000231152"/>
    </source>
</evidence>
<dbReference type="InterPro" id="IPR030846">
    <property type="entry name" value="DnaG_bac"/>
</dbReference>
<comment type="similarity">
    <text evidence="12 13">Belongs to the DnaG primase family.</text>
</comment>
<dbReference type="PIRSF" id="PIRSF002811">
    <property type="entry name" value="DnaG"/>
    <property type="match status" value="1"/>
</dbReference>
<protein>
    <recommendedName>
        <fullName evidence="12 13">DNA primase</fullName>
        <ecNumber evidence="12">2.7.7.101</ecNumber>
    </recommendedName>
</protein>
<dbReference type="PANTHER" id="PTHR30313">
    <property type="entry name" value="DNA PRIMASE"/>
    <property type="match status" value="1"/>
</dbReference>
<keyword evidence="6 12" id="KW-0479">Metal-binding</keyword>
<dbReference type="FunFam" id="3.90.580.10:FF:000001">
    <property type="entry name" value="DNA primase"/>
    <property type="match status" value="1"/>
</dbReference>
<name>A0A2M8LDG9_9BACT</name>
<dbReference type="InterPro" id="IPR036977">
    <property type="entry name" value="DNA_primase_Znf_CHC2"/>
</dbReference>
<organism evidence="17 18">
    <name type="scientific">Candidatus Uhrbacteria bacterium CG10_big_fil_rev_8_21_14_0_10_48_11</name>
    <dbReference type="NCBI Taxonomy" id="1975037"/>
    <lineage>
        <taxon>Bacteria</taxon>
        <taxon>Candidatus Uhriibacteriota</taxon>
    </lineage>
</organism>
<evidence type="ECO:0000256" key="3">
    <source>
        <dbReference type="ARBA" id="ARBA00022679"/>
    </source>
</evidence>
<dbReference type="EMBL" id="PFET01000014">
    <property type="protein sequence ID" value="PJE75497.1"/>
    <property type="molecule type" value="Genomic_DNA"/>
</dbReference>
<keyword evidence="11 12" id="KW-0804">Transcription</keyword>
<evidence type="ECO:0000256" key="14">
    <source>
        <dbReference type="PIRSR" id="PIRSR002811-1"/>
    </source>
</evidence>
<evidence type="ECO:0000256" key="6">
    <source>
        <dbReference type="ARBA" id="ARBA00022723"/>
    </source>
</evidence>
<dbReference type="Gene3D" id="3.90.980.10">
    <property type="entry name" value="DNA primase, catalytic core, N-terminal domain"/>
    <property type="match status" value="1"/>
</dbReference>
<evidence type="ECO:0000313" key="17">
    <source>
        <dbReference type="EMBL" id="PJE75497.1"/>
    </source>
</evidence>
<dbReference type="Pfam" id="PF08278">
    <property type="entry name" value="DnaG_DnaB_bind"/>
    <property type="match status" value="1"/>
</dbReference>
<feature type="domain" description="Toprim" evidence="16">
    <location>
        <begin position="255"/>
        <end position="336"/>
    </location>
</feature>
<evidence type="ECO:0000256" key="2">
    <source>
        <dbReference type="ARBA" id="ARBA00022515"/>
    </source>
</evidence>
<dbReference type="Pfam" id="PF01807">
    <property type="entry name" value="Zn_ribbon_DnaG"/>
    <property type="match status" value="1"/>
</dbReference>
<dbReference type="InterPro" id="IPR037068">
    <property type="entry name" value="DNA_primase_core_N_sf"/>
</dbReference>
<proteinExistence type="inferred from homology"/>
<dbReference type="GO" id="GO:1990077">
    <property type="term" value="C:primosome complex"/>
    <property type="evidence" value="ECO:0007669"/>
    <property type="project" value="UniProtKB-KW"/>
</dbReference>
<dbReference type="PANTHER" id="PTHR30313:SF2">
    <property type="entry name" value="DNA PRIMASE"/>
    <property type="match status" value="1"/>
</dbReference>
<reference evidence="17 18" key="1">
    <citation type="submission" date="2017-09" db="EMBL/GenBank/DDBJ databases">
        <title>Depth-based differentiation of microbial function through sediment-hosted aquifers and enrichment of novel symbionts in the deep terrestrial subsurface.</title>
        <authorList>
            <person name="Probst A.J."/>
            <person name="Ladd B."/>
            <person name="Jarett J.K."/>
            <person name="Geller-Mcgrath D.E."/>
            <person name="Sieber C.M."/>
            <person name="Emerson J.B."/>
            <person name="Anantharaman K."/>
            <person name="Thomas B.C."/>
            <person name="Malmstrom R."/>
            <person name="Stieglmeier M."/>
            <person name="Klingl A."/>
            <person name="Woyke T."/>
            <person name="Ryan C.M."/>
            <person name="Banfield J.F."/>
        </authorList>
    </citation>
    <scope>NUCLEOTIDE SEQUENCE [LARGE SCALE GENOMIC DNA]</scope>
    <source>
        <strain evidence="17">CG10_big_fil_rev_8_21_14_0_10_48_11</strain>
    </source>
</reference>
<keyword evidence="1 12" id="KW-0240">DNA-directed RNA polymerase</keyword>
<dbReference type="Proteomes" id="UP000231152">
    <property type="component" value="Unassembled WGS sequence"/>
</dbReference>
<gene>
    <name evidence="12" type="primary">dnaG</name>
    <name evidence="17" type="ORF">COV04_04305</name>
</gene>
<comment type="catalytic activity">
    <reaction evidence="12">
        <text>ssDNA + n NTP = ssDNA/pppN(pN)n-1 hybrid + (n-1) diphosphate.</text>
        <dbReference type="EC" id="2.7.7.101"/>
    </reaction>
</comment>
<dbReference type="SUPFAM" id="SSF56731">
    <property type="entry name" value="DNA primase core"/>
    <property type="match status" value="1"/>
</dbReference>
<accession>A0A2M8LDG9</accession>
<dbReference type="InterPro" id="IPR034151">
    <property type="entry name" value="TOPRIM_DnaG_bac"/>
</dbReference>
<keyword evidence="5 12" id="KW-0235">DNA replication</keyword>
<dbReference type="PROSITE" id="PS50880">
    <property type="entry name" value="TOPRIM"/>
    <property type="match status" value="1"/>
</dbReference>
<dbReference type="CDD" id="cd03364">
    <property type="entry name" value="TOPRIM_DnaG_primases"/>
    <property type="match status" value="1"/>
</dbReference>
<keyword evidence="10 12" id="KW-0238">DNA-binding</keyword>
<dbReference type="GO" id="GO:0006269">
    <property type="term" value="P:DNA replication, synthesis of primer"/>
    <property type="evidence" value="ECO:0007669"/>
    <property type="project" value="UniProtKB-UniRule"/>
</dbReference>
<dbReference type="Gene3D" id="3.90.580.10">
    <property type="entry name" value="Zinc finger, CHC2-type domain"/>
    <property type="match status" value="1"/>
</dbReference>
<dbReference type="GO" id="GO:0003677">
    <property type="term" value="F:DNA binding"/>
    <property type="evidence" value="ECO:0007669"/>
    <property type="project" value="UniProtKB-KW"/>
</dbReference>
<dbReference type="SMART" id="SM00493">
    <property type="entry name" value="TOPRIM"/>
    <property type="match status" value="1"/>
</dbReference>
<comment type="function">
    <text evidence="12 13">RNA polymerase that catalyzes the synthesis of short RNA molecules used as primers for DNA polymerase during DNA replication.</text>
</comment>
<dbReference type="Pfam" id="PF08275">
    <property type="entry name" value="DNAG_N"/>
    <property type="match status" value="1"/>
</dbReference>
<comment type="subunit">
    <text evidence="12">Monomer. Interacts with DnaB.</text>
</comment>
<keyword evidence="15" id="KW-0175">Coiled coil</keyword>
<dbReference type="NCBIfam" id="TIGR01391">
    <property type="entry name" value="dnaG"/>
    <property type="match status" value="1"/>
</dbReference>
<evidence type="ECO:0000256" key="10">
    <source>
        <dbReference type="ARBA" id="ARBA00023125"/>
    </source>
</evidence>
<dbReference type="InterPro" id="IPR050219">
    <property type="entry name" value="DnaG_primase"/>
</dbReference>
<comment type="caution">
    <text evidence="17">The sequence shown here is derived from an EMBL/GenBank/DDBJ whole genome shotgun (WGS) entry which is preliminary data.</text>
</comment>
<dbReference type="GO" id="GO:0005737">
    <property type="term" value="C:cytoplasm"/>
    <property type="evidence" value="ECO:0007669"/>
    <property type="project" value="TreeGrafter"/>
</dbReference>
<sequence>MTPAEEIKSRLDIVDVLGEYIELKPSGANYKARCPFHQEKSASFMVSKPKQMWHCFGCGEGGDIFSFVMKQEGLEFPDALRLLGTKAGVRVTTEAPEKRTERERVGRVLAMAIQFWQETLWNSDEAREAREYLQNTRQILPATIRDWRLGFAPNSWDALVTFLAKQGVADEDMIRAGVAAHKMATRGRSVYDRFRNRIMFPLTNAHGQVVGATGRAMPGTEAEAKYVNTPETLLYKKGEVLYGLDRAKTVVRTDGVVIVVEGNVDVITSHQAGIKNVVAASGTALTGEQVRLIKRYTPKVAFAFDTDSAGEAATMRGLIAALENGLEVLLIGLPTGAKGKTFKDPDECIRENPELWRSAIAKAEPLLDTLFRRASEDRDLTKLEDKREVARSLLPVVARVPDVIAKNHYLKRLSALVGVPEGDLRQLLPASKSVTQRPAAASNVSSSRPIDVLRNLSERLIALVFAAPKEAKFVFDEIEPEFLAPELSALYKLMVVFYTRESAEQPPAWQGDAFRQTLANEPNAGVLLQTLDVLSLRAESDFSLLPEADIQRELNETVRRLRKRKLQERLQRLEQEIRIAESATPRDETRLRELVTQFQNDSAALTTLDF</sequence>
<keyword evidence="7 12" id="KW-0863">Zinc-finger</keyword>
<evidence type="ECO:0000256" key="15">
    <source>
        <dbReference type="SAM" id="Coils"/>
    </source>
</evidence>
<dbReference type="InterPro" id="IPR013173">
    <property type="entry name" value="DNA_primase_DnaG_DnaB-bd_dom"/>
</dbReference>
<keyword evidence="4 12" id="KW-0548">Nucleotidyltransferase</keyword>
<keyword evidence="9" id="KW-0460">Magnesium</keyword>
<dbReference type="AlphaFoldDB" id="A0A2M8LDG9"/>